<evidence type="ECO:0000313" key="7">
    <source>
        <dbReference type="EMBL" id="TCO41442.1"/>
    </source>
</evidence>
<dbReference type="GO" id="GO:0046872">
    <property type="term" value="F:metal ion binding"/>
    <property type="evidence" value="ECO:0007669"/>
    <property type="project" value="UniProtKB-KW"/>
</dbReference>
<name>A0A4R2IBD9_9GAMM</name>
<dbReference type="Pfam" id="PF00462">
    <property type="entry name" value="Glutaredoxin"/>
    <property type="match status" value="1"/>
</dbReference>
<dbReference type="InterPro" id="IPR002109">
    <property type="entry name" value="Glutaredoxin"/>
</dbReference>
<keyword evidence="3" id="KW-0408">Iron</keyword>
<dbReference type="SUPFAM" id="SSF52821">
    <property type="entry name" value="Rhodanese/Cell cycle control phosphatase"/>
    <property type="match status" value="1"/>
</dbReference>
<accession>A0A4R2IBD9</accession>
<organism evidence="7 8">
    <name type="scientific">Dokdonella fugitiva</name>
    <dbReference type="NCBI Taxonomy" id="328517"/>
    <lineage>
        <taxon>Bacteria</taxon>
        <taxon>Pseudomonadati</taxon>
        <taxon>Pseudomonadota</taxon>
        <taxon>Gammaproteobacteria</taxon>
        <taxon>Lysobacterales</taxon>
        <taxon>Rhodanobacteraceae</taxon>
        <taxon>Dokdonella</taxon>
    </lineage>
</organism>
<evidence type="ECO:0000256" key="1">
    <source>
        <dbReference type="ARBA" id="ARBA00022714"/>
    </source>
</evidence>
<evidence type="ECO:0000256" key="5">
    <source>
        <dbReference type="ARBA" id="ARBA00023284"/>
    </source>
</evidence>
<dbReference type="PANTHER" id="PTHR10293:SF16">
    <property type="entry name" value="GLUTAREDOXIN-RELATED PROTEIN 5, MITOCHONDRIAL"/>
    <property type="match status" value="1"/>
</dbReference>
<dbReference type="InterPro" id="IPR001763">
    <property type="entry name" value="Rhodanese-like_dom"/>
</dbReference>
<protein>
    <submittedName>
        <fullName evidence="7">Monothiol glutaredoxin</fullName>
    </submittedName>
</protein>
<dbReference type="PROSITE" id="PS50206">
    <property type="entry name" value="RHODANESE_3"/>
    <property type="match status" value="1"/>
</dbReference>
<dbReference type="Gene3D" id="3.40.250.10">
    <property type="entry name" value="Rhodanese-like domain"/>
    <property type="match status" value="1"/>
</dbReference>
<feature type="domain" description="Rhodanese" evidence="6">
    <location>
        <begin position="218"/>
        <end position="305"/>
    </location>
</feature>
<dbReference type="InterPro" id="IPR035903">
    <property type="entry name" value="HesB-like_dom_sf"/>
</dbReference>
<dbReference type="SMART" id="SM00450">
    <property type="entry name" value="RHOD"/>
    <property type="match status" value="1"/>
</dbReference>
<dbReference type="Gene3D" id="3.40.30.10">
    <property type="entry name" value="Glutaredoxin"/>
    <property type="match status" value="1"/>
</dbReference>
<dbReference type="PROSITE" id="PS51354">
    <property type="entry name" value="GLUTAREDOXIN_2"/>
    <property type="match status" value="1"/>
</dbReference>
<evidence type="ECO:0000256" key="3">
    <source>
        <dbReference type="ARBA" id="ARBA00023004"/>
    </source>
</evidence>
<dbReference type="InterPro" id="IPR033658">
    <property type="entry name" value="GRX_PICOT-like"/>
</dbReference>
<gene>
    <name evidence="7" type="ORF">EV148_103362</name>
</gene>
<keyword evidence="5" id="KW-0676">Redox-active center</keyword>
<reference evidence="7 8" key="1">
    <citation type="journal article" date="2015" name="Stand. Genomic Sci.">
        <title>Genomic Encyclopedia of Bacterial and Archaeal Type Strains, Phase III: the genomes of soil and plant-associated and newly described type strains.</title>
        <authorList>
            <person name="Whitman W.B."/>
            <person name="Woyke T."/>
            <person name="Klenk H.P."/>
            <person name="Zhou Y."/>
            <person name="Lilburn T.G."/>
            <person name="Beck B.J."/>
            <person name="De Vos P."/>
            <person name="Vandamme P."/>
            <person name="Eisen J.A."/>
            <person name="Garrity G."/>
            <person name="Hugenholtz P."/>
            <person name="Kyrpides N.C."/>
        </authorList>
    </citation>
    <scope>NUCLEOTIDE SEQUENCE [LARGE SCALE GENOMIC DNA]</scope>
    <source>
        <strain evidence="7 8">A3</strain>
    </source>
</reference>
<comment type="caution">
    <text evidence="7">The sequence shown here is derived from an EMBL/GenBank/DDBJ whole genome shotgun (WGS) entry which is preliminary data.</text>
</comment>
<evidence type="ECO:0000313" key="8">
    <source>
        <dbReference type="Proteomes" id="UP000294862"/>
    </source>
</evidence>
<dbReference type="CDD" id="cd03028">
    <property type="entry name" value="GRX_PICOT_like"/>
    <property type="match status" value="1"/>
</dbReference>
<keyword evidence="2" id="KW-0479">Metal-binding</keyword>
<dbReference type="GO" id="GO:0051537">
    <property type="term" value="F:2 iron, 2 sulfur cluster binding"/>
    <property type="evidence" value="ECO:0007669"/>
    <property type="project" value="UniProtKB-KW"/>
</dbReference>
<keyword evidence="4" id="KW-0411">Iron-sulfur</keyword>
<dbReference type="InterPro" id="IPR036873">
    <property type="entry name" value="Rhodanese-like_dom_sf"/>
</dbReference>
<keyword evidence="8" id="KW-1185">Reference proteome</keyword>
<dbReference type="EMBL" id="SLWQ01000003">
    <property type="protein sequence ID" value="TCO41442.1"/>
    <property type="molecule type" value="Genomic_DNA"/>
</dbReference>
<dbReference type="InterPro" id="IPR036249">
    <property type="entry name" value="Thioredoxin-like_sf"/>
</dbReference>
<dbReference type="AlphaFoldDB" id="A0A4R2IBD9"/>
<evidence type="ECO:0000259" key="6">
    <source>
        <dbReference type="PROSITE" id="PS50206"/>
    </source>
</evidence>
<dbReference type="CDD" id="cd00158">
    <property type="entry name" value="RHOD"/>
    <property type="match status" value="1"/>
</dbReference>
<dbReference type="OrthoDB" id="9804115at2"/>
<dbReference type="SUPFAM" id="SSF89360">
    <property type="entry name" value="HesB-like domain"/>
    <property type="match status" value="1"/>
</dbReference>
<dbReference type="SUPFAM" id="SSF52833">
    <property type="entry name" value="Thioredoxin-like"/>
    <property type="match status" value="1"/>
</dbReference>
<dbReference type="NCBIfam" id="TIGR00365">
    <property type="entry name" value="Grx4 family monothiol glutaredoxin"/>
    <property type="match status" value="1"/>
</dbReference>
<dbReference type="Pfam" id="PF00581">
    <property type="entry name" value="Rhodanese"/>
    <property type="match status" value="1"/>
</dbReference>
<dbReference type="InterPro" id="IPR004480">
    <property type="entry name" value="Monothiol_GRX-rel"/>
</dbReference>
<evidence type="ECO:0000256" key="4">
    <source>
        <dbReference type="ARBA" id="ARBA00023014"/>
    </source>
</evidence>
<dbReference type="Gene3D" id="2.60.300.12">
    <property type="entry name" value="HesB-like domain"/>
    <property type="match status" value="1"/>
</dbReference>
<dbReference type="RefSeq" id="WP_131996571.1">
    <property type="nucleotide sequence ID" value="NZ_SLWQ01000003.1"/>
</dbReference>
<sequence>MSLSPATRARIEALLAAHPVVLFMKGTRHAPQCGFSAAAADRLNALLDDYHSVDVLADEEIRAGIKEFGQWPTIPQLYVGGELVGGSDIVQSMFDSGELHRLLGVAEPDRTPPQLTISDAAVEKVRAALADAGDAKLFLVVDGRFQPQFQLREAGDHDIVTVANGLEVRFDAASAQRARGASIDWTRTPHGEGLAIFLPQAPQAIRSLDVHQLRQRMQAGDIMVIDVRPEQDRAFAPFAGAEVFKPETHARLTSLPKDTALAFICHHGNSSRNAAEHFREHGFTNLWNVEGGIDAWSVEIDPSVPRY</sequence>
<proteinExistence type="predicted"/>
<keyword evidence="1" id="KW-0001">2Fe-2S</keyword>
<dbReference type="Proteomes" id="UP000294862">
    <property type="component" value="Unassembled WGS sequence"/>
</dbReference>
<evidence type="ECO:0000256" key="2">
    <source>
        <dbReference type="ARBA" id="ARBA00022723"/>
    </source>
</evidence>
<dbReference type="PANTHER" id="PTHR10293">
    <property type="entry name" value="GLUTAREDOXIN FAMILY MEMBER"/>
    <property type="match status" value="1"/>
</dbReference>